<dbReference type="AlphaFoldDB" id="A0A6A6B4Q9"/>
<dbReference type="EMBL" id="ML995494">
    <property type="protein sequence ID" value="KAF2139179.1"/>
    <property type="molecule type" value="Genomic_DNA"/>
</dbReference>
<evidence type="ECO:0000256" key="2">
    <source>
        <dbReference type="SAM" id="MobiDB-lite"/>
    </source>
</evidence>
<feature type="coiled-coil region" evidence="1">
    <location>
        <begin position="333"/>
        <end position="360"/>
    </location>
</feature>
<proteinExistence type="predicted"/>
<keyword evidence="4" id="KW-1185">Reference proteome</keyword>
<evidence type="ECO:0000313" key="4">
    <source>
        <dbReference type="Proteomes" id="UP000799438"/>
    </source>
</evidence>
<name>A0A6A6B4Q9_9PEZI</name>
<feature type="compositionally biased region" description="Polar residues" evidence="2">
    <location>
        <begin position="560"/>
        <end position="574"/>
    </location>
</feature>
<reference evidence="3" key="1">
    <citation type="journal article" date="2020" name="Stud. Mycol.">
        <title>101 Dothideomycetes genomes: a test case for predicting lifestyles and emergence of pathogens.</title>
        <authorList>
            <person name="Haridas S."/>
            <person name="Albert R."/>
            <person name="Binder M."/>
            <person name="Bloem J."/>
            <person name="Labutti K."/>
            <person name="Salamov A."/>
            <person name="Andreopoulos B."/>
            <person name="Baker S."/>
            <person name="Barry K."/>
            <person name="Bills G."/>
            <person name="Bluhm B."/>
            <person name="Cannon C."/>
            <person name="Castanera R."/>
            <person name="Culley D."/>
            <person name="Daum C."/>
            <person name="Ezra D."/>
            <person name="Gonzalez J."/>
            <person name="Henrissat B."/>
            <person name="Kuo A."/>
            <person name="Liang C."/>
            <person name="Lipzen A."/>
            <person name="Lutzoni F."/>
            <person name="Magnuson J."/>
            <person name="Mondo S."/>
            <person name="Nolan M."/>
            <person name="Ohm R."/>
            <person name="Pangilinan J."/>
            <person name="Park H.-J."/>
            <person name="Ramirez L."/>
            <person name="Alfaro M."/>
            <person name="Sun H."/>
            <person name="Tritt A."/>
            <person name="Yoshinaga Y."/>
            <person name="Zwiers L.-H."/>
            <person name="Turgeon B."/>
            <person name="Goodwin S."/>
            <person name="Spatafora J."/>
            <person name="Crous P."/>
            <person name="Grigoriev I."/>
        </authorList>
    </citation>
    <scope>NUCLEOTIDE SEQUENCE</scope>
    <source>
        <strain evidence="3">CBS 121167</strain>
    </source>
</reference>
<dbReference type="GeneID" id="54301845"/>
<protein>
    <submittedName>
        <fullName evidence="3">Uncharacterized protein</fullName>
    </submittedName>
</protein>
<feature type="region of interest" description="Disordered" evidence="2">
    <location>
        <begin position="471"/>
        <end position="574"/>
    </location>
</feature>
<dbReference type="Proteomes" id="UP000799438">
    <property type="component" value="Unassembled WGS sequence"/>
</dbReference>
<dbReference type="RefSeq" id="XP_033394892.1">
    <property type="nucleotide sequence ID" value="XM_033544349.1"/>
</dbReference>
<evidence type="ECO:0000256" key="1">
    <source>
        <dbReference type="SAM" id="Coils"/>
    </source>
</evidence>
<evidence type="ECO:0000313" key="3">
    <source>
        <dbReference type="EMBL" id="KAF2139179.1"/>
    </source>
</evidence>
<accession>A0A6A6B4Q9</accession>
<feature type="compositionally biased region" description="Polar residues" evidence="2">
    <location>
        <begin position="518"/>
        <end position="533"/>
    </location>
</feature>
<sequence length="574" mass="64186">MVQTDLQPTQAGNRRRVLARVEIPPRERTIPMTRDAAAGRLSAEAMEADRETPSRSSKRPGSPVPHLEQRGPKKLKVLETLKARQEETNKLVTDYQGLTVKFQDTKHENERLQKELEASTQNEGKLMDELKVAKEELAAATQVQGCNVCLSDEFAIYSYQAKKHCEGFKEDELSLDDLETSHKNMHRVYPRMAEMMSRGKKLVEGGSVAGEVGGLDSITSEKSDERRRSVSQETSELASLSEEFYIFFFRVYQLVEAMHKQSCSVAEVGGAMKDLIYYIDKTIAQGNPEISSKALVGRGRKILQDRHDYWKDNGQPGDPPDLSIKPLEIPSRIQGFKDELAKAFEEISHLKVELEAAKKETPKIKNAQKKQATNLEARLGKQVTSPETQLEEAKASQRMSISVISTRTQIVLYWASTVAEQLENLDNDYIKKLRKAFDRMEELHAQEKKAGRKKYSLAEVIVHGRELAIAEAKRERQAPTEQQTKKSASKEPNQKQHSTKKRGAKLESKGGDAPKSNAGRQTPSAQKKGTSETIVIDDTPPMTPRARSPSAAEQDAPQEASAQNNPVDQNPQSA</sequence>
<keyword evidence="1" id="KW-0175">Coiled coil</keyword>
<organism evidence="3 4">
    <name type="scientific">Aplosporella prunicola CBS 121167</name>
    <dbReference type="NCBI Taxonomy" id="1176127"/>
    <lineage>
        <taxon>Eukaryota</taxon>
        <taxon>Fungi</taxon>
        <taxon>Dikarya</taxon>
        <taxon>Ascomycota</taxon>
        <taxon>Pezizomycotina</taxon>
        <taxon>Dothideomycetes</taxon>
        <taxon>Dothideomycetes incertae sedis</taxon>
        <taxon>Botryosphaeriales</taxon>
        <taxon>Aplosporellaceae</taxon>
        <taxon>Aplosporella</taxon>
    </lineage>
</organism>
<feature type="coiled-coil region" evidence="1">
    <location>
        <begin position="95"/>
        <end position="136"/>
    </location>
</feature>
<feature type="region of interest" description="Disordered" evidence="2">
    <location>
        <begin position="1"/>
        <end position="73"/>
    </location>
</feature>
<feature type="compositionally biased region" description="Polar residues" evidence="2">
    <location>
        <begin position="1"/>
        <end position="12"/>
    </location>
</feature>
<gene>
    <name evidence="3" type="ORF">K452DRAFT_320778</name>
</gene>